<evidence type="ECO:0000313" key="2">
    <source>
        <dbReference type="EMBL" id="MCH1627115.1"/>
    </source>
</evidence>
<dbReference type="AlphaFoldDB" id="A0AAW5EBT6"/>
<feature type="transmembrane region" description="Helical" evidence="1">
    <location>
        <begin position="6"/>
        <end position="23"/>
    </location>
</feature>
<name>A0AAW5EBT6_9BACI</name>
<reference evidence="2" key="1">
    <citation type="submission" date="2022-02" db="EMBL/GenBank/DDBJ databases">
        <title>Fredinandcohnia quinoae sp. nov. isolated from Chenopodium quinoa seeds.</title>
        <authorList>
            <person name="Saati-Santamaria Z."/>
            <person name="Flores-Felix J.D."/>
            <person name="Igual J.M."/>
            <person name="Velazquez E."/>
            <person name="Garcia-Fraile P."/>
            <person name="Martinez-Molina E."/>
        </authorList>
    </citation>
    <scope>NUCLEOTIDE SEQUENCE</scope>
    <source>
        <strain evidence="2">SECRCQ15</strain>
    </source>
</reference>
<proteinExistence type="predicted"/>
<organism evidence="2 3">
    <name type="scientific">Fredinandcohnia quinoae</name>
    <dbReference type="NCBI Taxonomy" id="2918902"/>
    <lineage>
        <taxon>Bacteria</taxon>
        <taxon>Bacillati</taxon>
        <taxon>Bacillota</taxon>
        <taxon>Bacilli</taxon>
        <taxon>Bacillales</taxon>
        <taxon>Bacillaceae</taxon>
        <taxon>Fredinandcohnia</taxon>
    </lineage>
</organism>
<protein>
    <submittedName>
        <fullName evidence="2">Uncharacterized protein</fullName>
    </submittedName>
</protein>
<keyword evidence="1" id="KW-0812">Transmembrane</keyword>
<comment type="caution">
    <text evidence="2">The sequence shown here is derived from an EMBL/GenBank/DDBJ whole genome shotgun (WGS) entry which is preliminary data.</text>
</comment>
<sequence>MGLESLVFFGYLSVAISFFSFVLGVVKRSWLSMVISAVTSLPIVFYFLGGNNEWLKLIWFLPILLLTFAFIFWWYKKKTL</sequence>
<dbReference type="Proteomes" id="UP001431131">
    <property type="component" value="Unassembled WGS sequence"/>
</dbReference>
<dbReference type="RefSeq" id="WP_240257036.1">
    <property type="nucleotide sequence ID" value="NZ_JAKTTI010000034.1"/>
</dbReference>
<evidence type="ECO:0000256" key="1">
    <source>
        <dbReference type="SAM" id="Phobius"/>
    </source>
</evidence>
<dbReference type="EMBL" id="JAKTTI010000034">
    <property type="protein sequence ID" value="MCH1627115.1"/>
    <property type="molecule type" value="Genomic_DNA"/>
</dbReference>
<feature type="transmembrane region" description="Helical" evidence="1">
    <location>
        <begin position="54"/>
        <end position="75"/>
    </location>
</feature>
<feature type="transmembrane region" description="Helical" evidence="1">
    <location>
        <begin position="30"/>
        <end position="48"/>
    </location>
</feature>
<keyword evidence="1" id="KW-0472">Membrane</keyword>
<keyword evidence="3" id="KW-1185">Reference proteome</keyword>
<accession>A0AAW5EBT6</accession>
<gene>
    <name evidence="2" type="ORF">MJG50_17420</name>
</gene>
<keyword evidence="1" id="KW-1133">Transmembrane helix</keyword>
<evidence type="ECO:0000313" key="3">
    <source>
        <dbReference type="Proteomes" id="UP001431131"/>
    </source>
</evidence>